<evidence type="ECO:0000256" key="4">
    <source>
        <dbReference type="ARBA" id="ARBA00023125"/>
    </source>
</evidence>
<dbReference type="KEGG" id="tpf:TPHA_0A06090"/>
<dbReference type="Gene3D" id="4.10.240.10">
    <property type="entry name" value="Zn(2)-C6 fungal-type DNA-binding domain"/>
    <property type="match status" value="1"/>
</dbReference>
<keyword evidence="4" id="KW-0238">DNA-binding</keyword>
<gene>
    <name evidence="8" type="primary">TPHA0A06090</name>
    <name evidence="8" type="ordered locus">TPHA_0A06090</name>
</gene>
<dbReference type="OMA" id="ERLACHH"/>
<evidence type="ECO:0000256" key="1">
    <source>
        <dbReference type="ARBA" id="ARBA00022723"/>
    </source>
</evidence>
<evidence type="ECO:0000256" key="2">
    <source>
        <dbReference type="ARBA" id="ARBA00022833"/>
    </source>
</evidence>
<evidence type="ECO:0000256" key="5">
    <source>
        <dbReference type="ARBA" id="ARBA00023163"/>
    </source>
</evidence>
<accession>G8BP54</accession>
<organism evidence="8 9">
    <name type="scientific">Tetrapisispora phaffii (strain ATCC 24235 / CBS 4417 / NBRC 1672 / NRRL Y-8282 / UCD 70-5)</name>
    <name type="common">Yeast</name>
    <name type="synonym">Fabospora phaffii</name>
    <dbReference type="NCBI Taxonomy" id="1071381"/>
    <lineage>
        <taxon>Eukaryota</taxon>
        <taxon>Fungi</taxon>
        <taxon>Dikarya</taxon>
        <taxon>Ascomycota</taxon>
        <taxon>Saccharomycotina</taxon>
        <taxon>Saccharomycetes</taxon>
        <taxon>Saccharomycetales</taxon>
        <taxon>Saccharomycetaceae</taxon>
        <taxon>Tetrapisispora</taxon>
    </lineage>
</organism>
<keyword evidence="5" id="KW-0804">Transcription</keyword>
<dbReference type="SMART" id="SM00066">
    <property type="entry name" value="GAL4"/>
    <property type="match status" value="1"/>
</dbReference>
<dbReference type="Pfam" id="PF00172">
    <property type="entry name" value="Zn_clus"/>
    <property type="match status" value="1"/>
</dbReference>
<dbReference type="PANTHER" id="PTHR31069">
    <property type="entry name" value="OLEATE-ACTIVATED TRANSCRIPTION FACTOR 1-RELATED"/>
    <property type="match status" value="1"/>
</dbReference>
<feature type="domain" description="Zn(2)-C6 fungal-type" evidence="7">
    <location>
        <begin position="13"/>
        <end position="41"/>
    </location>
</feature>
<dbReference type="InterPro" id="IPR050675">
    <property type="entry name" value="OAF3"/>
</dbReference>
<keyword evidence="2" id="KW-0862">Zinc</keyword>
<keyword evidence="9" id="KW-1185">Reference proteome</keyword>
<dbReference type="HOGENOM" id="CLU_009030_1_0_1"/>
<evidence type="ECO:0000256" key="3">
    <source>
        <dbReference type="ARBA" id="ARBA00023015"/>
    </source>
</evidence>
<keyword evidence="6" id="KW-0539">Nucleus</keyword>
<evidence type="ECO:0000256" key="6">
    <source>
        <dbReference type="ARBA" id="ARBA00023242"/>
    </source>
</evidence>
<evidence type="ECO:0000313" key="9">
    <source>
        <dbReference type="Proteomes" id="UP000005666"/>
    </source>
</evidence>
<dbReference type="EMBL" id="HE612856">
    <property type="protein sequence ID" value="CCE61682.1"/>
    <property type="molecule type" value="Genomic_DNA"/>
</dbReference>
<dbReference type="OrthoDB" id="3477330at2759"/>
<reference evidence="8 9" key="1">
    <citation type="journal article" date="2011" name="Proc. Natl. Acad. Sci. U.S.A.">
        <title>Evolutionary erosion of yeast sex chromosomes by mating-type switching accidents.</title>
        <authorList>
            <person name="Gordon J.L."/>
            <person name="Armisen D."/>
            <person name="Proux-Wera E."/>
            <person name="Oheigeartaigh S.S."/>
            <person name="Byrne K.P."/>
            <person name="Wolfe K.H."/>
        </authorList>
    </citation>
    <scope>NUCLEOTIDE SEQUENCE [LARGE SCALE GENOMIC DNA]</scope>
    <source>
        <strain evidence="9">ATCC 24235 / CBS 4417 / NBRC 1672 / NRRL Y-8282 / UCD 70-5</strain>
    </source>
</reference>
<keyword evidence="1" id="KW-0479">Metal-binding</keyword>
<dbReference type="PROSITE" id="PS00463">
    <property type="entry name" value="ZN2_CY6_FUNGAL_1"/>
    <property type="match status" value="1"/>
</dbReference>
<dbReference type="SUPFAM" id="SSF57701">
    <property type="entry name" value="Zn2/Cys6 DNA-binding domain"/>
    <property type="match status" value="1"/>
</dbReference>
<evidence type="ECO:0000313" key="8">
    <source>
        <dbReference type="EMBL" id="CCE61682.1"/>
    </source>
</evidence>
<proteinExistence type="predicted"/>
<evidence type="ECO:0000259" key="7">
    <source>
        <dbReference type="PROSITE" id="PS50048"/>
    </source>
</evidence>
<dbReference type="GeneID" id="11532684"/>
<dbReference type="Proteomes" id="UP000005666">
    <property type="component" value="Chromosome 1"/>
</dbReference>
<dbReference type="InterPro" id="IPR001138">
    <property type="entry name" value="Zn2Cys6_DnaBD"/>
</dbReference>
<dbReference type="GO" id="GO:0003677">
    <property type="term" value="F:DNA binding"/>
    <property type="evidence" value="ECO:0007669"/>
    <property type="project" value="UniProtKB-KW"/>
</dbReference>
<dbReference type="AlphaFoldDB" id="G8BP54"/>
<keyword evidence="3" id="KW-0805">Transcription regulation</keyword>
<dbReference type="PANTHER" id="PTHR31069:SF32">
    <property type="entry name" value="ARGININE METABOLISM REGULATION PROTEIN II"/>
    <property type="match status" value="1"/>
</dbReference>
<sequence length="847" mass="97813">MPMAMKKRRLNNGCWTCRTKKVKCDSKKPFCDKCKDSGLHCDGYEVRLTWLEGTKFDKFGEQITSKSSDKNDEDIRHQRSSIKFVKYKNIPLLQQELNLKLQESENLNPNVIINNYNGTKMVFVFPVECRSENTHGITSINNTNTTVSNYKHYGSPSNIKNKPIFDSQIRTESAIVDNVFCHTNQTGYNLQVGPDDYKILDSEMLLTTIPELETISTDLREDALLSMFALQEHNLPLHWPLENSIESKKGHDSCSGTDLPNSNVKTNAIGDQSLQWAFKALFDNSSYSDDYDHNTNNLNNNCNDVHENASESSLMLNDHMLHKSPVINEHSMYKVTDRKLNVINDFPRELFEIVKTNTTPFDFNPTLMIGEEEYTIETTSLLINGLTNFLLKYFIKNVADLMIVVAASKNPWKTIYFRRALNAMGSLAGLREVSNSENSILNSVLAVSCFHLINKFQKNSKLQNYFLNLGIKFRSSASKFLNQSIQDKLQKEKYKDILCAMLAMSSVDVVWGTMTDSWQYLNLCEQFIQKRLSTKPNLSKKAKSLHEIFSLFQLIQDSTSLDKITPSEIIDFDDSTDQAVIKLYNKDGTSTNNVSRMSLNPIDIEANASGSKQNTVKIPIFDEFYQKKCYFSYSTPSRNEVLESDNPFGLPNSLILLFSYCTKIVRHCIYYKKHGQTRPPKFSYAVKQFEEQLMNWLPEWSFWLDDSKNIFINKTIEAIYHHTMSFYFGVKVYYFTMVKNLPLELVQIYVEKTLHHLNIIRTLIEKDKINVLPLFWQGFIAGCACTSVQKQESFKLWAGKLSEYGMGSYWGARQVMYEVWKKRSADVNSTDNWYELYKKKKMNLMLF</sequence>
<protein>
    <recommendedName>
        <fullName evidence="7">Zn(2)-C6 fungal-type domain-containing protein</fullName>
    </recommendedName>
</protein>
<dbReference type="Pfam" id="PF11951">
    <property type="entry name" value="Fungal_trans_2"/>
    <property type="match status" value="1"/>
</dbReference>
<dbReference type="PROSITE" id="PS50048">
    <property type="entry name" value="ZN2_CY6_FUNGAL_2"/>
    <property type="match status" value="1"/>
</dbReference>
<dbReference type="GO" id="GO:0000981">
    <property type="term" value="F:DNA-binding transcription factor activity, RNA polymerase II-specific"/>
    <property type="evidence" value="ECO:0007669"/>
    <property type="project" value="InterPro"/>
</dbReference>
<dbReference type="InterPro" id="IPR036864">
    <property type="entry name" value="Zn2-C6_fun-type_DNA-bd_sf"/>
</dbReference>
<dbReference type="InterPro" id="IPR021858">
    <property type="entry name" value="Fun_TF"/>
</dbReference>
<dbReference type="CDD" id="cd00067">
    <property type="entry name" value="GAL4"/>
    <property type="match status" value="1"/>
</dbReference>
<dbReference type="eggNOG" id="ENOG502QQBG">
    <property type="taxonomic scope" value="Eukaryota"/>
</dbReference>
<dbReference type="GO" id="GO:0008270">
    <property type="term" value="F:zinc ion binding"/>
    <property type="evidence" value="ECO:0007669"/>
    <property type="project" value="InterPro"/>
</dbReference>
<name>G8BP54_TETPH</name>
<dbReference type="RefSeq" id="XP_003684116.1">
    <property type="nucleotide sequence ID" value="XM_003684068.1"/>
</dbReference>